<feature type="compositionally biased region" description="Polar residues" evidence="3">
    <location>
        <begin position="123"/>
        <end position="147"/>
    </location>
</feature>
<evidence type="ECO:0000313" key="5">
    <source>
        <dbReference type="EMBL" id="CEL53625.1"/>
    </source>
</evidence>
<dbReference type="InterPro" id="IPR021858">
    <property type="entry name" value="Fun_TF"/>
</dbReference>
<dbReference type="GO" id="GO:0008270">
    <property type="term" value="F:zinc ion binding"/>
    <property type="evidence" value="ECO:0007669"/>
    <property type="project" value="InterPro"/>
</dbReference>
<dbReference type="PROSITE" id="PS50048">
    <property type="entry name" value="ZN2_CY6_FUNGAL_2"/>
    <property type="match status" value="1"/>
</dbReference>
<dbReference type="Pfam" id="PF11951">
    <property type="entry name" value="Fungal_trans_2"/>
    <property type="match status" value="1"/>
</dbReference>
<dbReference type="PANTHER" id="PTHR37534:SF46">
    <property type="entry name" value="ZN(II)2CYS6 TRANSCRIPTION FACTOR (EUROFUNG)"/>
    <property type="match status" value="1"/>
</dbReference>
<dbReference type="AlphaFoldDB" id="A0A0B7F7W5"/>
<keyword evidence="6" id="KW-1185">Reference proteome</keyword>
<sequence length="559" mass="63149">MRKSRPGPIGTSCLTCRRRRKKCDQRQPTCERCEMGDFECLGYDHLTPIVAPTNRPTRLLLPKPVETPNGPSSINVNCIKVSSRSPSQCKGLKDGARTMSQELPILPDSRTRSRAKIHTMRQASTFTDTPSYAQSGDQLRPRSSQSADGPMSIVQRILNLDTRLPKSVANPLILDDQWFIGRISAQVERTMGYWCFNPPCDKKEQLQLYIRGRLSNTKFTRWIYLAVTGVIESFFTGDMSHAKLHNSLIGSIEGSLRTGLALELAPRDMRNQWSDWIHVSLMVMLFNNLNTYQALRTIAPVVLQVTYATPTLWPADSDLTRVPLSNILASTYYELTYFALADCTYAMLSGLPQQIEYNTGVYSPVPLPSWHQLTHEFPTELILVLADINACRDNSPYGRGWRDIESQLLTWQPRPGQYNFAESWVAVAWYAVQESWRLALLVYLYLAVCNASSDDPRIESCAKQILQVAGTVKKRRPSDASVSFCNQYLMVGICARSEADRGMIREKLVSANEAKLWIIRTSVFSPVLEHLWNGPGANGRPVSWSDYVYSRETVFPITT</sequence>
<reference evidence="5 6" key="1">
    <citation type="submission" date="2014-11" db="EMBL/GenBank/DDBJ databases">
        <authorList>
            <person name="Wibberg Daniel"/>
        </authorList>
    </citation>
    <scope>NUCLEOTIDE SEQUENCE [LARGE SCALE GENOMIC DNA]</scope>
    <source>
        <strain evidence="5">Rhizoctonia solani AG1-IB 7/3/14</strain>
    </source>
</reference>
<dbReference type="CDD" id="cd00067">
    <property type="entry name" value="GAL4"/>
    <property type="match status" value="1"/>
</dbReference>
<dbReference type="Pfam" id="PF00172">
    <property type="entry name" value="Zn_clus"/>
    <property type="match status" value="1"/>
</dbReference>
<dbReference type="InterPro" id="IPR036864">
    <property type="entry name" value="Zn2-C6_fun-type_DNA-bd_sf"/>
</dbReference>
<dbReference type="SUPFAM" id="SSF57701">
    <property type="entry name" value="Zn2/Cys6 DNA-binding domain"/>
    <property type="match status" value="1"/>
</dbReference>
<dbReference type="SMART" id="SM00066">
    <property type="entry name" value="GAL4"/>
    <property type="match status" value="1"/>
</dbReference>
<organism evidence="5 6">
    <name type="scientific">Thanatephorus cucumeris (strain AG1-IB / isolate 7/3/14)</name>
    <name type="common">Lettuce bottom rot fungus</name>
    <name type="synonym">Rhizoctonia solani</name>
    <dbReference type="NCBI Taxonomy" id="1108050"/>
    <lineage>
        <taxon>Eukaryota</taxon>
        <taxon>Fungi</taxon>
        <taxon>Dikarya</taxon>
        <taxon>Basidiomycota</taxon>
        <taxon>Agaricomycotina</taxon>
        <taxon>Agaricomycetes</taxon>
        <taxon>Cantharellales</taxon>
        <taxon>Ceratobasidiaceae</taxon>
        <taxon>Rhizoctonia</taxon>
        <taxon>Rhizoctonia solani AG-1</taxon>
    </lineage>
</organism>
<name>A0A0B7F7W5_THACB</name>
<dbReference type="Proteomes" id="UP000059188">
    <property type="component" value="Unassembled WGS sequence"/>
</dbReference>
<dbReference type="GO" id="GO:0005634">
    <property type="term" value="C:nucleus"/>
    <property type="evidence" value="ECO:0007669"/>
    <property type="project" value="UniProtKB-SubCell"/>
</dbReference>
<comment type="subcellular location">
    <subcellularLocation>
        <location evidence="1">Nucleus</location>
    </subcellularLocation>
</comment>
<dbReference type="InterPro" id="IPR001138">
    <property type="entry name" value="Zn2Cys6_DnaBD"/>
</dbReference>
<evidence type="ECO:0000259" key="4">
    <source>
        <dbReference type="PROSITE" id="PS50048"/>
    </source>
</evidence>
<evidence type="ECO:0000313" key="6">
    <source>
        <dbReference type="Proteomes" id="UP000059188"/>
    </source>
</evidence>
<evidence type="ECO:0000256" key="3">
    <source>
        <dbReference type="SAM" id="MobiDB-lite"/>
    </source>
</evidence>
<protein>
    <recommendedName>
        <fullName evidence="4">Zn(2)-C6 fungal-type domain-containing protein</fullName>
    </recommendedName>
</protein>
<dbReference type="PANTHER" id="PTHR37534">
    <property type="entry name" value="TRANSCRIPTIONAL ACTIVATOR PROTEIN UGA3"/>
    <property type="match status" value="1"/>
</dbReference>
<accession>A0A0B7F7W5</accession>
<evidence type="ECO:0000256" key="2">
    <source>
        <dbReference type="ARBA" id="ARBA00023242"/>
    </source>
</evidence>
<dbReference type="PROSITE" id="PS00463">
    <property type="entry name" value="ZN2_CY6_FUNGAL_1"/>
    <property type="match status" value="1"/>
</dbReference>
<dbReference type="EMBL" id="LN679112">
    <property type="protein sequence ID" value="CEL53625.1"/>
    <property type="molecule type" value="Genomic_DNA"/>
</dbReference>
<proteinExistence type="predicted"/>
<dbReference type="Gene3D" id="4.10.240.10">
    <property type="entry name" value="Zn(2)-C6 fungal-type DNA-binding domain"/>
    <property type="match status" value="1"/>
</dbReference>
<evidence type="ECO:0000256" key="1">
    <source>
        <dbReference type="ARBA" id="ARBA00004123"/>
    </source>
</evidence>
<feature type="domain" description="Zn(2)-C6 fungal-type" evidence="4">
    <location>
        <begin position="12"/>
        <end position="40"/>
    </location>
</feature>
<keyword evidence="2" id="KW-0539">Nucleus</keyword>
<gene>
    <name evidence="5" type="ORF">RSOLAG1IB_06480</name>
</gene>
<feature type="region of interest" description="Disordered" evidence="3">
    <location>
        <begin position="123"/>
        <end position="148"/>
    </location>
</feature>
<dbReference type="GO" id="GO:0000981">
    <property type="term" value="F:DNA-binding transcription factor activity, RNA polymerase II-specific"/>
    <property type="evidence" value="ECO:0007669"/>
    <property type="project" value="InterPro"/>
</dbReference>